<comment type="caution">
    <text evidence="4">The sequence shown here is derived from an EMBL/GenBank/DDBJ whole genome shotgun (WGS) entry which is preliminary data.</text>
</comment>
<feature type="binding site" evidence="3">
    <location>
        <position position="58"/>
    </location>
    <ligand>
        <name>substrate</name>
    </ligand>
</feature>
<dbReference type="SMART" id="SM00855">
    <property type="entry name" value="PGAM"/>
    <property type="match status" value="1"/>
</dbReference>
<feature type="active site" description="Proton donor/acceptor" evidence="2">
    <location>
        <position position="83"/>
    </location>
</feature>
<accession>A0A7W2ARF8</accession>
<feature type="binding site" evidence="3">
    <location>
        <begin position="7"/>
        <end position="14"/>
    </location>
    <ligand>
        <name>substrate</name>
    </ligand>
</feature>
<reference evidence="4 5" key="1">
    <citation type="submission" date="2020-07" db="EMBL/GenBank/DDBJ databases">
        <title>Thermoactinomyces phylogeny.</title>
        <authorList>
            <person name="Dunlap C."/>
        </authorList>
    </citation>
    <scope>NUCLEOTIDE SEQUENCE [LARGE SCALE GENOMIC DNA]</scope>
    <source>
        <strain evidence="4 5">AMNI-1</strain>
    </source>
</reference>
<keyword evidence="5" id="KW-1185">Reference proteome</keyword>
<name>A0A7W2ARF8_9BACL</name>
<feature type="active site" description="Tele-phosphohistidine intermediate" evidence="2">
    <location>
        <position position="8"/>
    </location>
</feature>
<dbReference type="InterPro" id="IPR029033">
    <property type="entry name" value="His_PPase_superfam"/>
</dbReference>
<evidence type="ECO:0000256" key="3">
    <source>
        <dbReference type="PIRSR" id="PIRSR613078-2"/>
    </source>
</evidence>
<dbReference type="InterPro" id="IPR013078">
    <property type="entry name" value="His_Pase_superF_clade-1"/>
</dbReference>
<proteinExistence type="predicted"/>
<dbReference type="Pfam" id="PF00300">
    <property type="entry name" value="His_Phos_1"/>
    <property type="match status" value="1"/>
</dbReference>
<organism evidence="4 5">
    <name type="scientific">Thermoactinomyces mirandus</name>
    <dbReference type="NCBI Taxonomy" id="2756294"/>
    <lineage>
        <taxon>Bacteria</taxon>
        <taxon>Bacillati</taxon>
        <taxon>Bacillota</taxon>
        <taxon>Bacilli</taxon>
        <taxon>Bacillales</taxon>
        <taxon>Thermoactinomycetaceae</taxon>
        <taxon>Thermoactinomyces</taxon>
    </lineage>
</organism>
<dbReference type="GO" id="GO:0005829">
    <property type="term" value="C:cytosol"/>
    <property type="evidence" value="ECO:0007669"/>
    <property type="project" value="TreeGrafter"/>
</dbReference>
<dbReference type="GO" id="GO:0004331">
    <property type="term" value="F:fructose-2,6-bisphosphate 2-phosphatase activity"/>
    <property type="evidence" value="ECO:0007669"/>
    <property type="project" value="TreeGrafter"/>
</dbReference>
<dbReference type="CDD" id="cd07067">
    <property type="entry name" value="HP_PGM_like"/>
    <property type="match status" value="1"/>
</dbReference>
<dbReference type="PANTHER" id="PTHR46517:SF1">
    <property type="entry name" value="FRUCTOSE-2,6-BISPHOSPHATASE TIGAR"/>
    <property type="match status" value="1"/>
</dbReference>
<evidence type="ECO:0000256" key="2">
    <source>
        <dbReference type="PIRSR" id="PIRSR613078-1"/>
    </source>
</evidence>
<evidence type="ECO:0000313" key="5">
    <source>
        <dbReference type="Proteomes" id="UP000538292"/>
    </source>
</evidence>
<dbReference type="GO" id="GO:0045820">
    <property type="term" value="P:negative regulation of glycolytic process"/>
    <property type="evidence" value="ECO:0007669"/>
    <property type="project" value="TreeGrafter"/>
</dbReference>
<dbReference type="InterPro" id="IPR051695">
    <property type="entry name" value="Phosphoglycerate_Mutase"/>
</dbReference>
<dbReference type="Proteomes" id="UP000538292">
    <property type="component" value="Unassembled WGS sequence"/>
</dbReference>
<keyword evidence="1" id="KW-0378">Hydrolase</keyword>
<protein>
    <submittedName>
        <fullName evidence="4">Histidine phosphatase family protein</fullName>
    </submittedName>
</protein>
<dbReference type="RefSeq" id="WP_181737988.1">
    <property type="nucleotide sequence ID" value="NZ_JACEOL010000009.1"/>
</dbReference>
<dbReference type="PANTHER" id="PTHR46517">
    <property type="entry name" value="FRUCTOSE-2,6-BISPHOSPHATASE TIGAR"/>
    <property type="match status" value="1"/>
</dbReference>
<dbReference type="SUPFAM" id="SSF53254">
    <property type="entry name" value="Phosphoglycerate mutase-like"/>
    <property type="match status" value="1"/>
</dbReference>
<gene>
    <name evidence="4" type="ORF">H2C83_03970</name>
</gene>
<sequence>MRLMWIRHGETAANRKKQYIGHTDEPLNEIGQKQAEALAERLIRFSKVDAVVASDLQRALQTAAPFLERRPNLPLTVTPALRECSFGIWEGKTYLEAEAAARKAWWNWVNDPVHYAAPGGESLTDLHQRLSGWLEKLEQSHDPGETVAIFTHGGPIRWFFVRHIYKTWDDFWKAMIPHADGWIVEKEGTKWVVCGSVCEKGACK</sequence>
<evidence type="ECO:0000313" key="4">
    <source>
        <dbReference type="EMBL" id="MBA4601491.1"/>
    </source>
</evidence>
<dbReference type="Gene3D" id="3.40.50.1240">
    <property type="entry name" value="Phosphoglycerate mutase-like"/>
    <property type="match status" value="1"/>
</dbReference>
<dbReference type="EMBL" id="JACEOL010000009">
    <property type="protein sequence ID" value="MBA4601491.1"/>
    <property type="molecule type" value="Genomic_DNA"/>
</dbReference>
<evidence type="ECO:0000256" key="1">
    <source>
        <dbReference type="ARBA" id="ARBA00022801"/>
    </source>
</evidence>
<dbReference type="AlphaFoldDB" id="A0A7W2ARF8"/>
<dbReference type="GO" id="GO:0043456">
    <property type="term" value="P:regulation of pentose-phosphate shunt"/>
    <property type="evidence" value="ECO:0007669"/>
    <property type="project" value="TreeGrafter"/>
</dbReference>